<evidence type="ECO:0000313" key="4">
    <source>
        <dbReference type="EMBL" id="RFC53564.1"/>
    </source>
</evidence>
<keyword evidence="1 2" id="KW-0732">Signal</keyword>
<dbReference type="InterPro" id="IPR026444">
    <property type="entry name" value="Secre_tail"/>
</dbReference>
<feature type="signal peptide" evidence="2">
    <location>
        <begin position="1"/>
        <end position="21"/>
    </location>
</feature>
<dbReference type="NCBIfam" id="TIGR04183">
    <property type="entry name" value="Por_Secre_tail"/>
    <property type="match status" value="1"/>
</dbReference>
<dbReference type="Pfam" id="PF18962">
    <property type="entry name" value="Por_Secre_tail"/>
    <property type="match status" value="1"/>
</dbReference>
<dbReference type="EMBL" id="QURB01000008">
    <property type="protein sequence ID" value="RFC53564.1"/>
    <property type="molecule type" value="Genomic_DNA"/>
</dbReference>
<feature type="domain" description="Secretion system C-terminal sorting" evidence="3">
    <location>
        <begin position="247"/>
        <end position="322"/>
    </location>
</feature>
<comment type="caution">
    <text evidence="4">The sequence shown here is derived from an EMBL/GenBank/DDBJ whole genome shotgun (WGS) entry which is preliminary data.</text>
</comment>
<evidence type="ECO:0000313" key="5">
    <source>
        <dbReference type="Proteomes" id="UP000257127"/>
    </source>
</evidence>
<evidence type="ECO:0000256" key="1">
    <source>
        <dbReference type="ARBA" id="ARBA00022729"/>
    </source>
</evidence>
<gene>
    <name evidence="4" type="ORF">DXU93_12425</name>
</gene>
<reference evidence="4 5" key="1">
    <citation type="submission" date="2018-08" db="EMBL/GenBank/DDBJ databases">
        <title>The draft genome squence of Brumimicrobium sp. N62.</title>
        <authorList>
            <person name="Du Z.-J."/>
            <person name="Luo H.-R."/>
        </authorList>
    </citation>
    <scope>NUCLEOTIDE SEQUENCE [LARGE SCALE GENOMIC DNA]</scope>
    <source>
        <strain evidence="4 5">N62</strain>
    </source>
</reference>
<accession>A0A3E1EVH4</accession>
<dbReference type="RefSeq" id="WP_116881623.1">
    <property type="nucleotide sequence ID" value="NZ_QURB01000008.1"/>
</dbReference>
<dbReference type="OrthoDB" id="1652165at2"/>
<evidence type="ECO:0000256" key="2">
    <source>
        <dbReference type="SAM" id="SignalP"/>
    </source>
</evidence>
<sequence length="323" mass="36611">MNTNKILIWILAIINAFSISAQSDSIFTNLTSYKAEICTHAWDFEGLNQFEHLTVFSDDPISDTLRVKDVAGNVFANLWIDGRKTWLRVNSNNLTIASQFVFFPDFNNPSGYPLDEYFLLYDFDVLDTVVVGDTVSFTNSSKNVTFSIAEIDTIQINNVDKVRYSIHPMDDQWIDYLIEGIGGLHPFTPILYYGLFGLCPCEYEATYTSQTDTLILRDTMVFGGDSNSQFCQTASLIKNEKNPNIKIYPNPLTGNTFTIQADGIARIDEVKLYDNLGKEIEVMYSIIENTKSCTVSTPNLSKGFYTVEVVSETKHYRQKVIVR</sequence>
<proteinExistence type="predicted"/>
<keyword evidence="5" id="KW-1185">Reference proteome</keyword>
<dbReference type="AlphaFoldDB" id="A0A3E1EVH4"/>
<evidence type="ECO:0000259" key="3">
    <source>
        <dbReference type="Pfam" id="PF18962"/>
    </source>
</evidence>
<protein>
    <submittedName>
        <fullName evidence="4">T9SS C-terminal target domain-containing protein</fullName>
    </submittedName>
</protein>
<name>A0A3E1EVH4_9FLAO</name>
<organism evidence="4 5">
    <name type="scientific">Brumimicrobium aurantiacum</name>
    <dbReference type="NCBI Taxonomy" id="1737063"/>
    <lineage>
        <taxon>Bacteria</taxon>
        <taxon>Pseudomonadati</taxon>
        <taxon>Bacteroidota</taxon>
        <taxon>Flavobacteriia</taxon>
        <taxon>Flavobacteriales</taxon>
        <taxon>Crocinitomicaceae</taxon>
        <taxon>Brumimicrobium</taxon>
    </lineage>
</organism>
<feature type="chain" id="PRO_5017596678" evidence="2">
    <location>
        <begin position="22"/>
        <end position="323"/>
    </location>
</feature>
<dbReference type="Proteomes" id="UP000257127">
    <property type="component" value="Unassembled WGS sequence"/>
</dbReference>